<evidence type="ECO:0000256" key="1">
    <source>
        <dbReference type="PROSITE-ProRule" id="PRU00285"/>
    </source>
</evidence>
<dbReference type="PANTHER" id="PTHR11527">
    <property type="entry name" value="HEAT-SHOCK PROTEIN 20 FAMILY MEMBER"/>
    <property type="match status" value="1"/>
</dbReference>
<reference evidence="4" key="1">
    <citation type="submission" date="2020-03" db="EMBL/GenBank/DDBJ databases">
        <authorList>
            <person name="Guo F."/>
        </authorList>
    </citation>
    <scope>NUCLEOTIDE SEQUENCE</scope>
    <source>
        <strain evidence="4">JCM 30134</strain>
    </source>
</reference>
<accession>A0A9E5MPK7</accession>
<dbReference type="SUPFAM" id="SSF49764">
    <property type="entry name" value="HSP20-like chaperones"/>
    <property type="match status" value="1"/>
</dbReference>
<evidence type="ECO:0000313" key="5">
    <source>
        <dbReference type="Proteomes" id="UP000787472"/>
    </source>
</evidence>
<dbReference type="Pfam" id="PF00011">
    <property type="entry name" value="HSP20"/>
    <property type="match status" value="1"/>
</dbReference>
<dbReference type="InterPro" id="IPR008978">
    <property type="entry name" value="HSP20-like_chaperone"/>
</dbReference>
<feature type="domain" description="SHSP" evidence="3">
    <location>
        <begin position="32"/>
        <end position="145"/>
    </location>
</feature>
<organism evidence="4 5">
    <name type="scientific">Pseudomaricurvus hydrocarbonicus</name>
    <dbReference type="NCBI Taxonomy" id="1470433"/>
    <lineage>
        <taxon>Bacteria</taxon>
        <taxon>Pseudomonadati</taxon>
        <taxon>Pseudomonadota</taxon>
        <taxon>Gammaproteobacteria</taxon>
        <taxon>Cellvibrionales</taxon>
        <taxon>Cellvibrionaceae</taxon>
        <taxon>Pseudomaricurvus</taxon>
    </lineage>
</organism>
<dbReference type="AlphaFoldDB" id="A0A9E5MPK7"/>
<dbReference type="PROSITE" id="PS01031">
    <property type="entry name" value="SHSP"/>
    <property type="match status" value="1"/>
</dbReference>
<comment type="similarity">
    <text evidence="1 2">Belongs to the small heat shock protein (HSP20) family.</text>
</comment>
<dbReference type="EMBL" id="JAAONZ010000025">
    <property type="protein sequence ID" value="NHO68139.1"/>
    <property type="molecule type" value="Genomic_DNA"/>
</dbReference>
<evidence type="ECO:0000259" key="3">
    <source>
        <dbReference type="PROSITE" id="PS01031"/>
    </source>
</evidence>
<dbReference type="InterPro" id="IPR031107">
    <property type="entry name" value="Small_HSP"/>
</dbReference>
<protein>
    <submittedName>
        <fullName evidence="4">Hsp20/alpha crystallin family protein</fullName>
    </submittedName>
</protein>
<dbReference type="CDD" id="cd06471">
    <property type="entry name" value="ACD_LpsHSP_like"/>
    <property type="match status" value="1"/>
</dbReference>
<dbReference type="Gene3D" id="2.60.40.790">
    <property type="match status" value="1"/>
</dbReference>
<dbReference type="RefSeq" id="WP_167191866.1">
    <property type="nucleotide sequence ID" value="NZ_JAAONZ010000025.1"/>
</dbReference>
<evidence type="ECO:0000313" key="4">
    <source>
        <dbReference type="EMBL" id="NHO68139.1"/>
    </source>
</evidence>
<dbReference type="Proteomes" id="UP000787472">
    <property type="component" value="Unassembled WGS sequence"/>
</dbReference>
<evidence type="ECO:0000256" key="2">
    <source>
        <dbReference type="RuleBase" id="RU003616"/>
    </source>
</evidence>
<sequence>MSLIPRNSIFDFDNLLERFRTPELLSDTFNGKQGSTFSPRIEVREKDNQYLISAELPGIDKNDVQVTLEDGVLSIEAESHQEDKEEKDGRIIRQERRYGKFVRSFNLGSDIEQGDIDATFKNGILTLTVPKSETKTASSRRIDIH</sequence>
<name>A0A9E5MPK7_9GAMM</name>
<gene>
    <name evidence="4" type="ORF">G8770_21530</name>
</gene>
<dbReference type="InterPro" id="IPR002068">
    <property type="entry name" value="A-crystallin/Hsp20_dom"/>
</dbReference>
<proteinExistence type="inferred from homology"/>
<keyword evidence="5" id="KW-1185">Reference proteome</keyword>
<comment type="caution">
    <text evidence="4">The sequence shown here is derived from an EMBL/GenBank/DDBJ whole genome shotgun (WGS) entry which is preliminary data.</text>
</comment>